<keyword evidence="3" id="KW-1185">Reference proteome</keyword>
<dbReference type="Proteomes" id="UP000236655">
    <property type="component" value="Chromosome"/>
</dbReference>
<organism evidence="2 3">
    <name type="scientific">Aquella oligotrophica</name>
    <dbReference type="NCBI Taxonomy" id="2067065"/>
    <lineage>
        <taxon>Bacteria</taxon>
        <taxon>Pseudomonadati</taxon>
        <taxon>Pseudomonadota</taxon>
        <taxon>Betaproteobacteria</taxon>
        <taxon>Neisseriales</taxon>
        <taxon>Neisseriaceae</taxon>
        <taxon>Aquella</taxon>
    </lineage>
</organism>
<dbReference type="EMBL" id="CP024847">
    <property type="protein sequence ID" value="AUR52110.1"/>
    <property type="molecule type" value="Genomic_DNA"/>
</dbReference>
<gene>
    <name evidence="2" type="ORF">CUN60_07275</name>
</gene>
<evidence type="ECO:0000259" key="1">
    <source>
        <dbReference type="SMART" id="SM00421"/>
    </source>
</evidence>
<protein>
    <recommendedName>
        <fullName evidence="1">HTH luxR-type domain-containing protein</fullName>
    </recommendedName>
</protein>
<dbReference type="Pfam" id="PF00196">
    <property type="entry name" value="GerE"/>
    <property type="match status" value="1"/>
</dbReference>
<evidence type="ECO:0000313" key="2">
    <source>
        <dbReference type="EMBL" id="AUR52110.1"/>
    </source>
</evidence>
<feature type="domain" description="HTH luxR-type" evidence="1">
    <location>
        <begin position="140"/>
        <end position="203"/>
    </location>
</feature>
<dbReference type="InterPro" id="IPR000792">
    <property type="entry name" value="Tscrpt_reg_LuxR_C"/>
</dbReference>
<evidence type="ECO:0000313" key="3">
    <source>
        <dbReference type="Proteomes" id="UP000236655"/>
    </source>
</evidence>
<dbReference type="RefSeq" id="WP_102951406.1">
    <property type="nucleotide sequence ID" value="NZ_CP024847.1"/>
</dbReference>
<proteinExistence type="predicted"/>
<dbReference type="OrthoDB" id="9808843at2"/>
<dbReference type="SUPFAM" id="SSF46894">
    <property type="entry name" value="C-terminal effector domain of the bipartite response regulators"/>
    <property type="match status" value="1"/>
</dbReference>
<reference evidence="3" key="1">
    <citation type="submission" date="2017-11" db="EMBL/GenBank/DDBJ databases">
        <authorList>
            <person name="Chan K.G."/>
            <person name="Lee L.S."/>
        </authorList>
    </citation>
    <scope>NUCLEOTIDE SEQUENCE [LARGE SCALE GENOMIC DNA]</scope>
    <source>
        <strain evidence="3">DSM 100970</strain>
    </source>
</reference>
<dbReference type="InterPro" id="IPR036388">
    <property type="entry name" value="WH-like_DNA-bd_sf"/>
</dbReference>
<dbReference type="GO" id="GO:0006355">
    <property type="term" value="P:regulation of DNA-templated transcription"/>
    <property type="evidence" value="ECO:0007669"/>
    <property type="project" value="InterPro"/>
</dbReference>
<dbReference type="SMART" id="SM00421">
    <property type="entry name" value="HTH_LUXR"/>
    <property type="match status" value="1"/>
</dbReference>
<sequence length="230" mass="26694">MRNFEHELAFAVWFSNRYFDDEVAYVKTLSHEIAFATLHTKETLGIKPKMNLLDNKSFTIIRDQIMQVDEILVKNMSDALVVESLLINGSIQIFYWTKKLIKIGCEIYMLVEQAITGELSAKKLLGNHFKPIPRYYSRHQVRFSNQEQCVMYLLANDFSIEEIASLLFITAGTVRTHVYSKIIRKLNMLGYEISNKEEASQLIELLGYGRNMPDKLLKSIRPSSYIVRNL</sequence>
<dbReference type="AlphaFoldDB" id="A0A2I7N6P6"/>
<dbReference type="InterPro" id="IPR016032">
    <property type="entry name" value="Sig_transdc_resp-reg_C-effctor"/>
</dbReference>
<dbReference type="KEGG" id="nba:CUN60_07275"/>
<name>A0A2I7N6P6_9NEIS</name>
<dbReference type="Gene3D" id="1.10.10.10">
    <property type="entry name" value="Winged helix-like DNA-binding domain superfamily/Winged helix DNA-binding domain"/>
    <property type="match status" value="1"/>
</dbReference>
<dbReference type="GO" id="GO:0003677">
    <property type="term" value="F:DNA binding"/>
    <property type="evidence" value="ECO:0007669"/>
    <property type="project" value="InterPro"/>
</dbReference>
<accession>A0A2I7N6P6</accession>